<dbReference type="InterPro" id="IPR001851">
    <property type="entry name" value="ABC_transp_permease"/>
</dbReference>
<evidence type="ECO:0000313" key="11">
    <source>
        <dbReference type="EMBL" id="WRL63591.1"/>
    </source>
</evidence>
<dbReference type="RefSeq" id="WP_324274926.1">
    <property type="nucleotide sequence ID" value="NZ_CP141261.1"/>
</dbReference>
<dbReference type="Proteomes" id="UP001324287">
    <property type="component" value="Chromosome"/>
</dbReference>
<feature type="transmembrane region" description="Helical" evidence="10">
    <location>
        <begin position="62"/>
        <end position="84"/>
    </location>
</feature>
<dbReference type="PANTHER" id="PTHR11795:SF442">
    <property type="entry name" value="ABC TRANSPORTER ATP-BINDING PROTEIN"/>
    <property type="match status" value="1"/>
</dbReference>
<evidence type="ECO:0000256" key="9">
    <source>
        <dbReference type="SAM" id="MobiDB-lite"/>
    </source>
</evidence>
<evidence type="ECO:0000313" key="12">
    <source>
        <dbReference type="Proteomes" id="UP001324287"/>
    </source>
</evidence>
<accession>A0ABZ1B080</accession>
<keyword evidence="4 10" id="KW-0812">Transmembrane</keyword>
<feature type="region of interest" description="Disordered" evidence="9">
    <location>
        <begin position="120"/>
        <end position="144"/>
    </location>
</feature>
<evidence type="ECO:0000256" key="4">
    <source>
        <dbReference type="ARBA" id="ARBA00022692"/>
    </source>
</evidence>
<keyword evidence="7 10" id="KW-0472">Membrane</keyword>
<feature type="transmembrane region" description="Helical" evidence="10">
    <location>
        <begin position="96"/>
        <end position="115"/>
    </location>
</feature>
<gene>
    <name evidence="11" type="ORF">U6N30_28590</name>
</gene>
<dbReference type="Pfam" id="PF02653">
    <property type="entry name" value="BPD_transp_2"/>
    <property type="match status" value="1"/>
</dbReference>
<dbReference type="PANTHER" id="PTHR11795">
    <property type="entry name" value="BRANCHED-CHAIN AMINO ACID TRANSPORT SYSTEM PERMEASE PROTEIN LIVH"/>
    <property type="match status" value="1"/>
</dbReference>
<comment type="similarity">
    <text evidence="8">Belongs to the binding-protein-dependent transport system permease family. LivHM subfamily.</text>
</comment>
<evidence type="ECO:0000256" key="7">
    <source>
        <dbReference type="ARBA" id="ARBA00023136"/>
    </source>
</evidence>
<feature type="compositionally biased region" description="Low complexity" evidence="9">
    <location>
        <begin position="126"/>
        <end position="144"/>
    </location>
</feature>
<keyword evidence="12" id="KW-1185">Reference proteome</keyword>
<evidence type="ECO:0000256" key="10">
    <source>
        <dbReference type="SAM" id="Phobius"/>
    </source>
</evidence>
<organism evidence="11 12">
    <name type="scientific">Blastococcus brunescens</name>
    <dbReference type="NCBI Taxonomy" id="1564165"/>
    <lineage>
        <taxon>Bacteria</taxon>
        <taxon>Bacillati</taxon>
        <taxon>Actinomycetota</taxon>
        <taxon>Actinomycetes</taxon>
        <taxon>Geodermatophilales</taxon>
        <taxon>Geodermatophilaceae</taxon>
        <taxon>Blastococcus</taxon>
    </lineage>
</organism>
<feature type="transmembrane region" description="Helical" evidence="10">
    <location>
        <begin position="36"/>
        <end position="56"/>
    </location>
</feature>
<evidence type="ECO:0000256" key="5">
    <source>
        <dbReference type="ARBA" id="ARBA00022970"/>
    </source>
</evidence>
<evidence type="ECO:0000256" key="2">
    <source>
        <dbReference type="ARBA" id="ARBA00022448"/>
    </source>
</evidence>
<keyword evidence="3" id="KW-1003">Cell membrane</keyword>
<evidence type="ECO:0000256" key="3">
    <source>
        <dbReference type="ARBA" id="ARBA00022475"/>
    </source>
</evidence>
<keyword evidence="5" id="KW-0029">Amino-acid transport</keyword>
<proteinExistence type="inferred from homology"/>
<feature type="transmembrane region" description="Helical" evidence="10">
    <location>
        <begin position="6"/>
        <end position="29"/>
    </location>
</feature>
<evidence type="ECO:0000256" key="6">
    <source>
        <dbReference type="ARBA" id="ARBA00022989"/>
    </source>
</evidence>
<keyword evidence="6 10" id="KW-1133">Transmembrane helix</keyword>
<name>A0ABZ1B080_9ACTN</name>
<reference evidence="11 12" key="1">
    <citation type="submission" date="2023-12" db="EMBL/GenBank/DDBJ databases">
        <title>Blastococcus brunescens sp. nov., an actonobacterium isolated from sandstone collected in sahara desert.</title>
        <authorList>
            <person name="Gtari M."/>
            <person name="Ghodhbane F."/>
        </authorList>
    </citation>
    <scope>NUCLEOTIDE SEQUENCE [LARGE SCALE GENOMIC DNA]</scope>
    <source>
        <strain evidence="11 12">BMG 8361</strain>
    </source>
</reference>
<sequence>MDVTEILARGLNGLSFGALLFLVASGLTLTFGLMRTLNLAHGAFYLLGGYIALDVLRRTDSYWLGLGAALVAVGLLGLIFERLLLHRFIGRELPQIIMTIGLAFLISDLVLGHYGGAPATPPRPPGLQGASRSQGSRSRGSASA</sequence>
<comment type="subcellular location">
    <subcellularLocation>
        <location evidence="1">Cell membrane</location>
        <topology evidence="1">Multi-pass membrane protein</topology>
    </subcellularLocation>
</comment>
<protein>
    <submittedName>
        <fullName evidence="11">Branched-chain amino acid ABC transporter permease</fullName>
    </submittedName>
</protein>
<dbReference type="CDD" id="cd06582">
    <property type="entry name" value="TM_PBP1_LivH_like"/>
    <property type="match status" value="1"/>
</dbReference>
<dbReference type="InterPro" id="IPR052157">
    <property type="entry name" value="BCAA_transport_permease"/>
</dbReference>
<evidence type="ECO:0000256" key="8">
    <source>
        <dbReference type="ARBA" id="ARBA00037998"/>
    </source>
</evidence>
<evidence type="ECO:0000256" key="1">
    <source>
        <dbReference type="ARBA" id="ARBA00004651"/>
    </source>
</evidence>
<keyword evidence="2" id="KW-0813">Transport</keyword>
<dbReference type="EMBL" id="CP141261">
    <property type="protein sequence ID" value="WRL63591.1"/>
    <property type="molecule type" value="Genomic_DNA"/>
</dbReference>